<protein>
    <submittedName>
        <fullName evidence="2">Uncharacterized protein</fullName>
    </submittedName>
</protein>
<evidence type="ECO:0000313" key="2">
    <source>
        <dbReference type="EMBL" id="KAK7201299.1"/>
    </source>
</evidence>
<dbReference type="Proteomes" id="UP001430356">
    <property type="component" value="Unassembled WGS sequence"/>
</dbReference>
<comment type="caution">
    <text evidence="2">The sequence shown here is derived from an EMBL/GenBank/DDBJ whole genome shotgun (WGS) entry which is preliminary data.</text>
</comment>
<feature type="compositionally biased region" description="Basic and acidic residues" evidence="1">
    <location>
        <begin position="162"/>
        <end position="172"/>
    </location>
</feature>
<evidence type="ECO:0000256" key="1">
    <source>
        <dbReference type="SAM" id="MobiDB-lite"/>
    </source>
</evidence>
<feature type="region of interest" description="Disordered" evidence="1">
    <location>
        <begin position="193"/>
        <end position="267"/>
    </location>
</feature>
<proteinExistence type="predicted"/>
<accession>A0AAW0F833</accession>
<gene>
    <name evidence="2" type="ORF">NESM_000191800</name>
</gene>
<dbReference type="AlphaFoldDB" id="A0AAW0F833"/>
<feature type="compositionally biased region" description="Low complexity" evidence="1">
    <location>
        <begin position="109"/>
        <end position="121"/>
    </location>
</feature>
<keyword evidence="3" id="KW-1185">Reference proteome</keyword>
<name>A0AAW0F833_9TRYP</name>
<sequence>MTRAVKPPHHLKEVFRYIATPASRGTDVPPTSGRLRHLYQALHEQRNEAARRSRDACPAPPVDGSGGGGVVRLCATSPTLDSDAVHSGGLEGSSASQQLPTPAKRSTSRRSGGSRRLSVGSTELPEEQQPEGEVMHPVELEEAQSASYRAQSPPASLLHRSSPADRTSHSSKGDVGLFPPICFDVDENRPLSTVPRGSFRTPRGKRVQALSSTMGAESPNSWSGRPMSHTTVSPLSVLDNSRGSVSLHPGRRVSLQRPVFHSDDDVP</sequence>
<organism evidence="2 3">
    <name type="scientific">Novymonas esmeraldas</name>
    <dbReference type="NCBI Taxonomy" id="1808958"/>
    <lineage>
        <taxon>Eukaryota</taxon>
        <taxon>Discoba</taxon>
        <taxon>Euglenozoa</taxon>
        <taxon>Kinetoplastea</taxon>
        <taxon>Metakinetoplastina</taxon>
        <taxon>Trypanosomatida</taxon>
        <taxon>Trypanosomatidae</taxon>
        <taxon>Novymonas</taxon>
    </lineage>
</organism>
<feature type="compositionally biased region" description="Polar residues" evidence="1">
    <location>
        <begin position="209"/>
        <end position="244"/>
    </location>
</feature>
<reference evidence="2 3" key="1">
    <citation type="journal article" date="2021" name="MBio">
        <title>A New Model Trypanosomatid, Novymonas esmeraldas: Genomic Perception of Its 'Candidatus Pandoraea novymonadis' Endosymbiont.</title>
        <authorList>
            <person name="Zakharova A."/>
            <person name="Saura A."/>
            <person name="Butenko A."/>
            <person name="Podesvova L."/>
            <person name="Warmusova S."/>
            <person name="Kostygov A.Y."/>
            <person name="Nenarokova A."/>
            <person name="Lukes J."/>
            <person name="Opperdoes F.R."/>
            <person name="Yurchenko V."/>
        </authorList>
    </citation>
    <scope>NUCLEOTIDE SEQUENCE [LARGE SCALE GENOMIC DNA]</scope>
    <source>
        <strain evidence="2 3">E262AT.01</strain>
    </source>
</reference>
<feature type="compositionally biased region" description="Basic and acidic residues" evidence="1">
    <location>
        <begin position="43"/>
        <end position="55"/>
    </location>
</feature>
<evidence type="ECO:0000313" key="3">
    <source>
        <dbReference type="Proteomes" id="UP001430356"/>
    </source>
</evidence>
<dbReference type="EMBL" id="JAECZO010000013">
    <property type="protein sequence ID" value="KAK7201299.1"/>
    <property type="molecule type" value="Genomic_DNA"/>
</dbReference>
<feature type="region of interest" description="Disordered" evidence="1">
    <location>
        <begin position="43"/>
        <end position="173"/>
    </location>
</feature>
<feature type="compositionally biased region" description="Polar residues" evidence="1">
    <location>
        <begin position="144"/>
        <end position="154"/>
    </location>
</feature>